<dbReference type="RefSeq" id="WP_012796108.1">
    <property type="nucleotide sequence ID" value="NZ_CALJZO010000063.1"/>
</dbReference>
<dbReference type="PANTHER" id="PTHR33392:SF6">
    <property type="entry name" value="POLYISOPRENYL-TEICHOIC ACID--PEPTIDOGLYCAN TEICHOIC ACID TRANSFERASE TAGU"/>
    <property type="match status" value="1"/>
</dbReference>
<keyword evidence="3" id="KW-1133">Transmembrane helix</keyword>
<dbReference type="InterPro" id="IPR027381">
    <property type="entry name" value="LytR/CpsA/Psr_C"/>
</dbReference>
<protein>
    <submittedName>
        <fullName evidence="6">Transcriptional regulator</fullName>
    </submittedName>
</protein>
<name>A0A837DBB1_9PSEU</name>
<evidence type="ECO:0000313" key="7">
    <source>
        <dbReference type="Proteomes" id="UP000030848"/>
    </source>
</evidence>
<dbReference type="EMBL" id="JRZE01000004">
    <property type="protein sequence ID" value="KHF43891.1"/>
    <property type="molecule type" value="Genomic_DNA"/>
</dbReference>
<dbReference type="Gene3D" id="3.40.630.190">
    <property type="entry name" value="LCP protein"/>
    <property type="match status" value="1"/>
</dbReference>
<feature type="compositionally biased region" description="Polar residues" evidence="2">
    <location>
        <begin position="499"/>
        <end position="510"/>
    </location>
</feature>
<dbReference type="OrthoDB" id="9782542at2"/>
<dbReference type="Proteomes" id="UP000030848">
    <property type="component" value="Unassembled WGS sequence"/>
</dbReference>
<feature type="region of interest" description="Disordered" evidence="2">
    <location>
        <begin position="496"/>
        <end position="538"/>
    </location>
</feature>
<evidence type="ECO:0000259" key="5">
    <source>
        <dbReference type="Pfam" id="PF13399"/>
    </source>
</evidence>
<gene>
    <name evidence="6" type="ORF">MINT15_21960</name>
</gene>
<accession>A0A837DBB1</accession>
<dbReference type="InterPro" id="IPR004474">
    <property type="entry name" value="LytR_CpsA_psr"/>
</dbReference>
<organism evidence="6 7">
    <name type="scientific">Saccharomonospora viridis</name>
    <dbReference type="NCBI Taxonomy" id="1852"/>
    <lineage>
        <taxon>Bacteria</taxon>
        <taxon>Bacillati</taxon>
        <taxon>Actinomycetota</taxon>
        <taxon>Actinomycetes</taxon>
        <taxon>Pseudonocardiales</taxon>
        <taxon>Pseudonocardiaceae</taxon>
        <taxon>Saccharomonospora</taxon>
    </lineage>
</organism>
<proteinExistence type="inferred from homology"/>
<comment type="similarity">
    <text evidence="1">Belongs to the LytR/CpsA/Psr (LCP) family.</text>
</comment>
<sequence>MTDGAREPLDTPVIRSKSRLRTIGLIGGRTLVSLLSVVVLALTAYGWQMIGTAQSNLATTDVFDDQEPGAKPLDGSVDILLVGIDSRTDAQGNPLPQEVLDMLHAGKDEGTKQTDTMILVHIPQDGTSATAISFPRDSWVELAGGYGTNRLNTAFRFAYNHTRNTLLAQGETDTEAIEKQAEAEGRKNLIATIEQLIGRPGMIDRYAEVNLASFYEITKAIGGIEVCLKQPAKEAKSGINLPAGRQTIEGVQALAFVRQRTGLPRGDLDRINRQQAFLSGLARKMLSKEILLNPSRLSEVISAVQKSVVVSKDWDLLEFAHQMRNLSGGQIEFHTVPVVQDMYVNGASVLEVDPAQIRAFIDELVPRETEGDPRMDSVPQTVPGAEAYTVHIYNATADPSLGEATRTLLASQGFGGESYAQSDPQNSTVIYHAPGEQAGVDALRTALGVDFAAQADPQLAPGTLNLYLGGDFTLPPTTQGAEGLTGVQPLRTGSVGYRAQQQSDTGQSAPESGEPGTDEGSEDAEDGPITAGGVPCIY</sequence>
<evidence type="ECO:0000256" key="2">
    <source>
        <dbReference type="SAM" id="MobiDB-lite"/>
    </source>
</evidence>
<feature type="domain" description="Cell envelope-related transcriptional attenuator" evidence="4">
    <location>
        <begin position="114"/>
        <end position="286"/>
    </location>
</feature>
<evidence type="ECO:0000256" key="3">
    <source>
        <dbReference type="SAM" id="Phobius"/>
    </source>
</evidence>
<reference evidence="6 7" key="1">
    <citation type="submission" date="2014-10" db="EMBL/GenBank/DDBJ databases">
        <title>Genome sequence of Micropolyspora internatus JCM3315.</title>
        <authorList>
            <person name="Shin S.-K."/>
            <person name="Yi H."/>
        </authorList>
    </citation>
    <scope>NUCLEOTIDE SEQUENCE [LARGE SCALE GENOMIC DNA]</scope>
    <source>
        <strain evidence="6 7">JCM 3315</strain>
    </source>
</reference>
<dbReference type="PANTHER" id="PTHR33392">
    <property type="entry name" value="POLYISOPRENYL-TEICHOIC ACID--PEPTIDOGLYCAN TEICHOIC ACID TRANSFERASE TAGU"/>
    <property type="match status" value="1"/>
</dbReference>
<feature type="compositionally biased region" description="Acidic residues" evidence="2">
    <location>
        <begin position="516"/>
        <end position="526"/>
    </location>
</feature>
<keyword evidence="3" id="KW-0812">Transmembrane</keyword>
<keyword evidence="3" id="KW-0472">Membrane</keyword>
<dbReference type="Pfam" id="PF03816">
    <property type="entry name" value="LytR_cpsA_psr"/>
    <property type="match status" value="1"/>
</dbReference>
<comment type="caution">
    <text evidence="6">The sequence shown here is derived from an EMBL/GenBank/DDBJ whole genome shotgun (WGS) entry which is preliminary data.</text>
</comment>
<dbReference type="OMA" id="HYVQIDF"/>
<dbReference type="AlphaFoldDB" id="A0A837DBB1"/>
<dbReference type="Pfam" id="PF13399">
    <property type="entry name" value="LytR_C"/>
    <property type="match status" value="1"/>
</dbReference>
<feature type="transmembrane region" description="Helical" evidence="3">
    <location>
        <begin position="23"/>
        <end position="47"/>
    </location>
</feature>
<evidence type="ECO:0000313" key="6">
    <source>
        <dbReference type="EMBL" id="KHF43891.1"/>
    </source>
</evidence>
<evidence type="ECO:0000256" key="1">
    <source>
        <dbReference type="ARBA" id="ARBA00006068"/>
    </source>
</evidence>
<dbReference type="InterPro" id="IPR050922">
    <property type="entry name" value="LytR/CpsA/Psr_CW_biosynth"/>
</dbReference>
<feature type="domain" description="LytR/CpsA/Psr regulator C-terminal" evidence="5">
    <location>
        <begin position="388"/>
        <end position="472"/>
    </location>
</feature>
<evidence type="ECO:0000259" key="4">
    <source>
        <dbReference type="Pfam" id="PF03816"/>
    </source>
</evidence>
<dbReference type="NCBIfam" id="TIGR00350">
    <property type="entry name" value="lytR_cpsA_psr"/>
    <property type="match status" value="1"/>
</dbReference>